<dbReference type="PANTHER" id="PTHR22777">
    <property type="entry name" value="HEMOLYSIN-RELATED"/>
    <property type="match status" value="1"/>
</dbReference>
<dbReference type="EMBL" id="BA000021">
    <property type="protein sequence ID" value="BAC24252.1"/>
    <property type="molecule type" value="Genomic_DNA"/>
</dbReference>
<dbReference type="InterPro" id="IPR046342">
    <property type="entry name" value="CBS_dom_sf"/>
</dbReference>
<dbReference type="OrthoDB" id="9805314at2"/>
<evidence type="ECO:0000256" key="4">
    <source>
        <dbReference type="ARBA" id="ARBA00022989"/>
    </source>
</evidence>
<reference evidence="9 10" key="1">
    <citation type="journal article" date="2002" name="Nat. Genet.">
        <title>Genome sequence of the endocellular obligate symbiont of tsetse flies, Wigglesworthia glossinidia.</title>
        <authorList>
            <person name="Akman L."/>
            <person name="Yamashita A."/>
            <person name="Watanabe H."/>
            <person name="Oshima K."/>
            <person name="Shiba T."/>
            <person name="Hattori M."/>
            <person name="Aksoy S."/>
        </authorList>
    </citation>
    <scope>NUCLEOTIDE SEQUENCE [LARGE SCALE GENOMIC DNA]</scope>
</reference>
<sequence length="424" mass="48196">MTFWTSPSEWAGLLTLVILEIVLGIDNLIFIAILSNKLPPKDREKARMIGLVIALIIRIGLLSLISWIVTLTYPLIKISNIIFSGRDLVLISGGLFLIFKSVTELHERLEQKEIQNDNNKVYTSFWIMIVQIVVLDAVFSLDAIITAVGMVNNLFIMITAVILSLFIMLISSSILTKFINKHKSVVVLCLSFLLLIGFSLIAEGFNYHIPKSYLYTAIVFSILIELFNQISRKNLIKNQSIKSIRERAAEAIVKLMGGGVNYKENNNFYEDISYRPIKSSEEERNMVAGILSLCARSLYSIMTLRKNIVWINTKDSIEKSKKNLSKFYFRVLPVCNGDIDNIIGIINIKDFLYAKNMEQIKYLAKLNSFFIVKETNNILKLLNKINKINENVIFVSDKSGIIQGLITPIDILKAIYTEFSTRDD</sequence>
<proteinExistence type="predicted"/>
<feature type="transmembrane region" description="Helical" evidence="7">
    <location>
        <begin position="213"/>
        <end position="230"/>
    </location>
</feature>
<feature type="transmembrane region" description="Helical" evidence="7">
    <location>
        <begin position="81"/>
        <end position="102"/>
    </location>
</feature>
<evidence type="ECO:0000256" key="3">
    <source>
        <dbReference type="ARBA" id="ARBA00022737"/>
    </source>
</evidence>
<keyword evidence="6 7" id="KW-0472">Membrane</keyword>
<evidence type="ECO:0000256" key="5">
    <source>
        <dbReference type="ARBA" id="ARBA00023122"/>
    </source>
</evidence>
<dbReference type="GO" id="GO:0005886">
    <property type="term" value="C:plasma membrane"/>
    <property type="evidence" value="ECO:0007669"/>
    <property type="project" value="TreeGrafter"/>
</dbReference>
<keyword evidence="4 7" id="KW-1133">Transmembrane helix</keyword>
<name>Q8D395_WIGBR</name>
<evidence type="ECO:0000256" key="6">
    <source>
        <dbReference type="ARBA" id="ARBA00023136"/>
    </source>
</evidence>
<dbReference type="Pfam" id="PF00571">
    <property type="entry name" value="CBS"/>
    <property type="match status" value="1"/>
</dbReference>
<feature type="transmembrane region" description="Helical" evidence="7">
    <location>
        <begin position="154"/>
        <end position="175"/>
    </location>
</feature>
<keyword evidence="3" id="KW-0677">Repeat</keyword>
<dbReference type="InterPro" id="IPR005496">
    <property type="entry name" value="Integral_membrane_TerC"/>
</dbReference>
<feature type="transmembrane region" description="Helical" evidence="7">
    <location>
        <begin position="123"/>
        <end position="148"/>
    </location>
</feature>
<dbReference type="KEGG" id="wbr:yoaE"/>
<dbReference type="HOGENOM" id="CLU_015237_0_0_6"/>
<dbReference type="InterPro" id="IPR000644">
    <property type="entry name" value="CBS_dom"/>
</dbReference>
<accession>Q8D395</accession>
<keyword evidence="2 7" id="KW-0812">Transmembrane</keyword>
<evidence type="ECO:0000259" key="8">
    <source>
        <dbReference type="Pfam" id="PF00571"/>
    </source>
</evidence>
<evidence type="ECO:0000313" key="9">
    <source>
        <dbReference type="EMBL" id="BAC24252.1"/>
    </source>
</evidence>
<dbReference type="Gene3D" id="3.10.580.10">
    <property type="entry name" value="CBS-domain"/>
    <property type="match status" value="1"/>
</dbReference>
<evidence type="ECO:0000313" key="10">
    <source>
        <dbReference type="Proteomes" id="UP000000562"/>
    </source>
</evidence>
<evidence type="ECO:0000256" key="2">
    <source>
        <dbReference type="ARBA" id="ARBA00022692"/>
    </source>
</evidence>
<comment type="subcellular location">
    <subcellularLocation>
        <location evidence="1">Membrane</location>
    </subcellularLocation>
</comment>
<feature type="domain" description="CBS" evidence="8">
    <location>
        <begin position="305"/>
        <end position="354"/>
    </location>
</feature>
<keyword evidence="5" id="KW-0129">CBS domain</keyword>
<feature type="transmembrane region" description="Helical" evidence="7">
    <location>
        <begin position="12"/>
        <end position="34"/>
    </location>
</feature>
<dbReference type="SUPFAM" id="SSF54631">
    <property type="entry name" value="CBS-domain pair"/>
    <property type="match status" value="1"/>
</dbReference>
<dbReference type="Pfam" id="PF03741">
    <property type="entry name" value="TerC"/>
    <property type="match status" value="1"/>
</dbReference>
<keyword evidence="10" id="KW-1185">Reference proteome</keyword>
<feature type="transmembrane region" description="Helical" evidence="7">
    <location>
        <begin position="46"/>
        <end position="69"/>
    </location>
</feature>
<protein>
    <submittedName>
        <fullName evidence="9">YoaE protein</fullName>
    </submittedName>
</protein>
<organism evidence="9 10">
    <name type="scientific">Wigglesworthia glossinidia brevipalpis</name>
    <dbReference type="NCBI Taxonomy" id="36870"/>
    <lineage>
        <taxon>Bacteria</taxon>
        <taxon>Pseudomonadati</taxon>
        <taxon>Pseudomonadota</taxon>
        <taxon>Gammaproteobacteria</taxon>
        <taxon>Enterobacterales</taxon>
        <taxon>Erwiniaceae</taxon>
        <taxon>Wigglesworthia</taxon>
    </lineage>
</organism>
<dbReference type="STRING" id="36870.gene:10368584"/>
<evidence type="ECO:0000256" key="7">
    <source>
        <dbReference type="SAM" id="Phobius"/>
    </source>
</evidence>
<dbReference type="PANTHER" id="PTHR22777:SF15">
    <property type="entry name" value="UPF0053 INNER MEMBRANE PROTEIN YOAE"/>
    <property type="match status" value="1"/>
</dbReference>
<dbReference type="eggNOG" id="COG1253">
    <property type="taxonomic scope" value="Bacteria"/>
</dbReference>
<dbReference type="AlphaFoldDB" id="Q8D395"/>
<evidence type="ECO:0000256" key="1">
    <source>
        <dbReference type="ARBA" id="ARBA00004370"/>
    </source>
</evidence>
<feature type="transmembrane region" description="Helical" evidence="7">
    <location>
        <begin position="187"/>
        <end position="207"/>
    </location>
</feature>
<dbReference type="Proteomes" id="UP000000562">
    <property type="component" value="Chromosome"/>
</dbReference>
<gene>
    <name evidence="9" type="primary">yoaE</name>
</gene>